<keyword evidence="1" id="KW-0408">Iron</keyword>
<keyword evidence="5" id="KW-1185">Reference proteome</keyword>
<evidence type="ECO:0000313" key="5">
    <source>
        <dbReference type="Proteomes" id="UP001629392"/>
    </source>
</evidence>
<keyword evidence="2" id="KW-0456">Lyase</keyword>
<dbReference type="PANTHER" id="PTHR36577:SF3">
    <property type="entry name" value="DUF521 DOMAIN PROTEIN (AFU_ORTHOLOGUE AFUA_6G00490)"/>
    <property type="match status" value="1"/>
</dbReference>
<dbReference type="Pfam" id="PF04412">
    <property type="entry name" value="AcnX"/>
    <property type="match status" value="1"/>
</dbReference>
<sequence>MTMRLNDDEQAMLDGRDGPAVQRAMDLLVRYGTALGAQRMVDTNNVCGTVGATMPFLRDYATRKDGGLDAVFSEFNLDSPDVLAIPKVKAYSSHLQQGLDPEHAERQNVGSEIVKIYRAGAAYTAKLGIQPLNTCAPYQVGNVPVKGEHCAWMESSAVIYINSVLGARTNAEGRESAGAAMLTGKIPYWGLHLDENRGGTHRIELEIDVVSVADWGLLGYYVGEAVQDRIPVIDGLHSVPNLPKLKHFGAAAASSGGVEMYHIVGQTPEAPTYEAAMRGRRPVETIRYGAAERRLAYERVNTTAKDAQVDFVMLGCPHYSIEQIWEVCQLLDQQRLSANTELWIFTAKATKQLADQAGYTKIIEDAGGVLMTDTCSSVGRVMPKGTRVAAVDSAKQAHYLPAIMNVQAWFGTTAECIAAAVTGRWNGGYA</sequence>
<dbReference type="InterPro" id="IPR007506">
    <property type="entry name" value="PMDh-L-like_dom"/>
</dbReference>
<evidence type="ECO:0000259" key="3">
    <source>
        <dbReference type="Pfam" id="PF04412"/>
    </source>
</evidence>
<evidence type="ECO:0000256" key="2">
    <source>
        <dbReference type="ARBA" id="ARBA00023239"/>
    </source>
</evidence>
<accession>A0ABW9E7L2</accession>
<dbReference type="PANTHER" id="PTHR36577">
    <property type="entry name" value="DUF521 DOMAIN PROTEIN (AFU_ORTHOLOGUE AFUA_6G00490)"/>
    <property type="match status" value="1"/>
</dbReference>
<evidence type="ECO:0000256" key="1">
    <source>
        <dbReference type="ARBA" id="ARBA00023004"/>
    </source>
</evidence>
<organism evidence="4 5">
    <name type="scientific">Paraburkholderia strydomiana</name>
    <dbReference type="NCBI Taxonomy" id="1245417"/>
    <lineage>
        <taxon>Bacteria</taxon>
        <taxon>Pseudomonadati</taxon>
        <taxon>Pseudomonadota</taxon>
        <taxon>Betaproteobacteria</taxon>
        <taxon>Burkholderiales</taxon>
        <taxon>Burkholderiaceae</taxon>
        <taxon>Paraburkholderia</taxon>
    </lineage>
</organism>
<dbReference type="Proteomes" id="UP001629392">
    <property type="component" value="Unassembled WGS sequence"/>
</dbReference>
<dbReference type="EMBL" id="JAQQCL010000002">
    <property type="protein sequence ID" value="MFM0715587.1"/>
    <property type="molecule type" value="Genomic_DNA"/>
</dbReference>
<comment type="caution">
    <text evidence="4">The sequence shown here is derived from an EMBL/GenBank/DDBJ whole genome shotgun (WGS) entry which is preliminary data.</text>
</comment>
<gene>
    <name evidence="4" type="ORF">PQQ73_04520</name>
</gene>
<evidence type="ECO:0000313" key="4">
    <source>
        <dbReference type="EMBL" id="MFM0715587.1"/>
    </source>
</evidence>
<proteinExistence type="predicted"/>
<reference evidence="4 5" key="1">
    <citation type="journal article" date="2024" name="Chem. Sci.">
        <title>Discovery of megapolipeptins by genome mining of a Burkholderiales bacteria collection.</title>
        <authorList>
            <person name="Paulo B.S."/>
            <person name="Recchia M.J.J."/>
            <person name="Lee S."/>
            <person name="Fergusson C.H."/>
            <person name="Romanowski S.B."/>
            <person name="Hernandez A."/>
            <person name="Krull N."/>
            <person name="Liu D.Y."/>
            <person name="Cavanagh H."/>
            <person name="Bos A."/>
            <person name="Gray C.A."/>
            <person name="Murphy B.T."/>
            <person name="Linington R.G."/>
            <person name="Eustaquio A.S."/>
        </authorList>
    </citation>
    <scope>NUCLEOTIDE SEQUENCE [LARGE SCALE GENOMIC DNA]</scope>
    <source>
        <strain evidence="4 5">RL17-350-BIC-E</strain>
    </source>
</reference>
<protein>
    <submittedName>
        <fullName evidence="4">Aconitase X catalytic domain-containing protein</fullName>
    </submittedName>
</protein>
<name>A0ABW9E7L2_9BURK</name>
<feature type="domain" description="Phosphomevalonate dehydratase large subunit-like" evidence="3">
    <location>
        <begin position="3"/>
        <end position="417"/>
    </location>
</feature>